<keyword evidence="1" id="KW-0472">Membrane</keyword>
<protein>
    <submittedName>
        <fullName evidence="2">Membrane protein YqaA with SNARE-associated domain</fullName>
    </submittedName>
</protein>
<keyword evidence="3" id="KW-1185">Reference proteome</keyword>
<reference evidence="2 3" key="1">
    <citation type="submission" date="2018-03" db="EMBL/GenBank/DDBJ databases">
        <title>Genomic Encyclopedia of Type Strains, Phase III (KMG-III): the genomes of soil and plant-associated and newly described type strains.</title>
        <authorList>
            <person name="Whitman W."/>
        </authorList>
    </citation>
    <scope>NUCLEOTIDE SEQUENCE [LARGE SCALE GENOMIC DNA]</scope>
    <source>
        <strain evidence="2 3">CGMCC 4.7125</strain>
    </source>
</reference>
<evidence type="ECO:0000313" key="2">
    <source>
        <dbReference type="EMBL" id="PRX51060.1"/>
    </source>
</evidence>
<keyword evidence="1" id="KW-1133">Transmembrane helix</keyword>
<dbReference type="EMBL" id="PVNH01000001">
    <property type="protein sequence ID" value="PRX51060.1"/>
    <property type="molecule type" value="Genomic_DNA"/>
</dbReference>
<proteinExistence type="predicted"/>
<sequence length="173" mass="19264">MFGWLCVTLGVAFGSAVVPLISVEVFVLGLVTSDPDLPWPAVAAVVAVGQIAGKLLYYLAARGSIHLPRFLHDRLHRERPPSPRRDAWRLRTKRLRRWVEALRERCHRHPHWMTSTYGVSSVLGLPPFMATTVLAGLVRMRMSTFVAAGLVGRFLRFSVLAAAPAVFAGWFHP</sequence>
<gene>
    <name evidence="2" type="ORF">B0I33_101213</name>
</gene>
<comment type="caution">
    <text evidence="2">The sequence shown here is derived from an EMBL/GenBank/DDBJ whole genome shotgun (WGS) entry which is preliminary data.</text>
</comment>
<keyword evidence="1" id="KW-0812">Transmembrane</keyword>
<dbReference type="Proteomes" id="UP000238362">
    <property type="component" value="Unassembled WGS sequence"/>
</dbReference>
<dbReference type="RefSeq" id="WP_106176581.1">
    <property type="nucleotide sequence ID" value="NZ_PVNH01000001.1"/>
</dbReference>
<organism evidence="2 3">
    <name type="scientific">Prauserella shujinwangii</name>
    <dbReference type="NCBI Taxonomy" id="1453103"/>
    <lineage>
        <taxon>Bacteria</taxon>
        <taxon>Bacillati</taxon>
        <taxon>Actinomycetota</taxon>
        <taxon>Actinomycetes</taxon>
        <taxon>Pseudonocardiales</taxon>
        <taxon>Pseudonocardiaceae</taxon>
        <taxon>Prauserella</taxon>
    </lineage>
</organism>
<dbReference type="AlphaFoldDB" id="A0A2T0M2W1"/>
<feature type="transmembrane region" description="Helical" evidence="1">
    <location>
        <begin position="150"/>
        <end position="171"/>
    </location>
</feature>
<feature type="transmembrane region" description="Helical" evidence="1">
    <location>
        <begin position="38"/>
        <end position="60"/>
    </location>
</feature>
<accession>A0A2T0M2W1</accession>
<evidence type="ECO:0000313" key="3">
    <source>
        <dbReference type="Proteomes" id="UP000238362"/>
    </source>
</evidence>
<name>A0A2T0M2W1_9PSEU</name>
<evidence type="ECO:0000256" key="1">
    <source>
        <dbReference type="SAM" id="Phobius"/>
    </source>
</evidence>
<dbReference type="OrthoDB" id="5191298at2"/>